<organism evidence="2 3">
    <name type="scientific">Periplaneta americana</name>
    <name type="common">American cockroach</name>
    <name type="synonym">Blatta americana</name>
    <dbReference type="NCBI Taxonomy" id="6978"/>
    <lineage>
        <taxon>Eukaryota</taxon>
        <taxon>Metazoa</taxon>
        <taxon>Ecdysozoa</taxon>
        <taxon>Arthropoda</taxon>
        <taxon>Hexapoda</taxon>
        <taxon>Insecta</taxon>
        <taxon>Pterygota</taxon>
        <taxon>Neoptera</taxon>
        <taxon>Polyneoptera</taxon>
        <taxon>Dictyoptera</taxon>
        <taxon>Blattodea</taxon>
        <taxon>Blattoidea</taxon>
        <taxon>Blattidae</taxon>
        <taxon>Blattinae</taxon>
        <taxon>Periplaneta</taxon>
    </lineage>
</organism>
<dbReference type="InterPro" id="IPR000477">
    <property type="entry name" value="RT_dom"/>
</dbReference>
<name>A0ABQ8SQA7_PERAM</name>
<dbReference type="EMBL" id="JAJSOF020000023">
    <property type="protein sequence ID" value="KAJ4436360.1"/>
    <property type="molecule type" value="Genomic_DNA"/>
</dbReference>
<keyword evidence="3" id="KW-1185">Reference proteome</keyword>
<dbReference type="Pfam" id="PF00078">
    <property type="entry name" value="RVT_1"/>
    <property type="match status" value="1"/>
</dbReference>
<dbReference type="PANTHER" id="PTHR19446">
    <property type="entry name" value="REVERSE TRANSCRIPTASES"/>
    <property type="match status" value="1"/>
</dbReference>
<reference evidence="2 3" key="1">
    <citation type="journal article" date="2022" name="Allergy">
        <title>Genome assembly and annotation of Periplaneta americana reveal a comprehensive cockroach allergen profile.</title>
        <authorList>
            <person name="Wang L."/>
            <person name="Xiong Q."/>
            <person name="Saelim N."/>
            <person name="Wang L."/>
            <person name="Nong W."/>
            <person name="Wan A.T."/>
            <person name="Shi M."/>
            <person name="Liu X."/>
            <person name="Cao Q."/>
            <person name="Hui J.H.L."/>
            <person name="Sookrung N."/>
            <person name="Leung T.F."/>
            <person name="Tungtrongchitr A."/>
            <person name="Tsui S.K.W."/>
        </authorList>
    </citation>
    <scope>NUCLEOTIDE SEQUENCE [LARGE SCALE GENOMIC DNA]</scope>
    <source>
        <strain evidence="2">PWHHKU_190912</strain>
    </source>
</reference>
<comment type="caution">
    <text evidence="2">The sequence shown here is derived from an EMBL/GenBank/DDBJ whole genome shotgun (WGS) entry which is preliminary data.</text>
</comment>
<protein>
    <recommendedName>
        <fullName evidence="1">Reverse transcriptase domain-containing protein</fullName>
    </recommendedName>
</protein>
<evidence type="ECO:0000259" key="1">
    <source>
        <dbReference type="PROSITE" id="PS50878"/>
    </source>
</evidence>
<feature type="domain" description="Reverse transcriptase" evidence="1">
    <location>
        <begin position="1"/>
        <end position="238"/>
    </location>
</feature>
<evidence type="ECO:0000313" key="3">
    <source>
        <dbReference type="Proteomes" id="UP001148838"/>
    </source>
</evidence>
<gene>
    <name evidence="2" type="ORF">ANN_18992</name>
</gene>
<dbReference type="Proteomes" id="UP001148838">
    <property type="component" value="Unassembled WGS sequence"/>
</dbReference>
<evidence type="ECO:0000313" key="2">
    <source>
        <dbReference type="EMBL" id="KAJ4436360.1"/>
    </source>
</evidence>
<dbReference type="PROSITE" id="PS50878">
    <property type="entry name" value="RT_POL"/>
    <property type="match status" value="1"/>
</dbReference>
<accession>A0ABQ8SQA7</accession>
<proteinExistence type="predicted"/>
<sequence length="909" mass="104288">MEKLFGKLLNIHRPKRNDQDEIQIQTAEPFIPEPTLSEVEIEIENLKKYKSPGIDQIPAELIQEGGRALSSEIYKLVLAIWEKEIVPEQWKDETYSRARIGQFLPDAFTIHCGLKQGDALSPLLFNFALEYAITKVQDNRQGLELNGLHQLLVYADDVNILGENPQTIRENTEILVEASKRLRVFENKVLRKIFGAKRDEVTGEWRKLHNGELHALYSSRDIIRNIKATRLRWVGHVARMGESRNAYRVLVGRPEGKRPLRRPRRRWEDNIKMDLREVGYGGRDWINLAQDRDQWRAYVRAAINLRSAMLRPTVRMAFRSPNPRWFRVLRLTLANVRPSCIHCSSSAGDLGGMRGFYAERQFSDFMKASGQADPAIFLFVLKGCSIRLDSANSKANLRNSTLDFPKNCVGPDFYRTDIQALVPRWSKAVERNRDYVEKIHMAAYIQENAAELQRGDDATSIEMVTINDDSNEENTISCRPYLVDNQGNCNQSMPSGVERPLPVSGLQSSYIYSRSSNKKSFFLLNQDSETENISDSSIRCIENTSIGDQTRAGAEKKFVQTFSAYVENVLYTCESLRDIIKNIDSTFSKLRRLRKMTLMFQDQIDIYYRLVGVSLQFSAYSLELLYGTAKLMNINEIVSTSLTVMQDDIRQLLDIFTKLETMSNNLSHECRDVCKYYDQFSLSDHMKSNTESDKNVYRIQNETVSILRKACHLLSNLDIKPLLAKEVQEQLKQCQPMEHAVSGTQTLPKDIQIEENDVPMTQQSPTDNSQADVSKYVSKPEESVPPLANGATVEAKEIVQRIKNLARRSPNTVSSELLRKGTKDINNEELVNWGLRQAFLNYDEPRVRNYILELMGLPFVLLTTDFGKLMDHFREEVLDFASYIEIIYIRGTPARGRHRQVHPILPSPN</sequence>